<dbReference type="Pfam" id="PF01503">
    <property type="entry name" value="PRA-PH"/>
    <property type="match status" value="1"/>
</dbReference>
<reference evidence="13 14" key="1">
    <citation type="submission" date="2017-02" db="EMBL/GenBank/DDBJ databases">
        <authorList>
            <person name="Peterson S.W."/>
        </authorList>
    </citation>
    <scope>NUCLEOTIDE SEQUENCE [LARGE SCALE GENOMIC DNA]</scope>
    <source>
        <strain evidence="13 14">USBA 369</strain>
    </source>
</reference>
<dbReference type="NCBIfam" id="TIGR03188">
    <property type="entry name" value="histidine_hisI"/>
    <property type="match status" value="1"/>
</dbReference>
<dbReference type="GO" id="GO:0000105">
    <property type="term" value="P:L-histidine biosynthetic process"/>
    <property type="evidence" value="ECO:0007669"/>
    <property type="project" value="UniProtKB-UniRule"/>
</dbReference>
<sequence length="111" mass="12141">MSEFTLSQLESIVAARATSDDPKSYTARLSRDGIERAAKKLGEEAVETVIAALGEDRRALTGETADLFYHLLVVLRLKGVSLSDVMEELERRTAQTGLEEKASRGSSERPS</sequence>
<comment type="pathway">
    <text evidence="2 11">Amino-acid biosynthesis; L-histidine biosynthesis; L-histidine from 5-phospho-alpha-D-ribose 1-diphosphate: step 2/9.</text>
</comment>
<keyword evidence="7 11" id="KW-0547">Nucleotide-binding</keyword>
<evidence type="ECO:0000256" key="3">
    <source>
        <dbReference type="ARBA" id="ARBA00009392"/>
    </source>
</evidence>
<dbReference type="GO" id="GO:0005524">
    <property type="term" value="F:ATP binding"/>
    <property type="evidence" value="ECO:0007669"/>
    <property type="project" value="UniProtKB-KW"/>
</dbReference>
<dbReference type="EMBL" id="FUXL01000019">
    <property type="protein sequence ID" value="SKA35391.1"/>
    <property type="molecule type" value="Genomic_DNA"/>
</dbReference>
<feature type="region of interest" description="Disordered" evidence="12">
    <location>
        <begin position="91"/>
        <end position="111"/>
    </location>
</feature>
<comment type="catalytic activity">
    <reaction evidence="1 11">
        <text>1-(5-phospho-beta-D-ribosyl)-ATP + H2O = 1-(5-phospho-beta-D-ribosyl)-5'-AMP + diphosphate + H(+)</text>
        <dbReference type="Rhea" id="RHEA:22828"/>
        <dbReference type="ChEBI" id="CHEBI:15377"/>
        <dbReference type="ChEBI" id="CHEBI:15378"/>
        <dbReference type="ChEBI" id="CHEBI:33019"/>
        <dbReference type="ChEBI" id="CHEBI:59457"/>
        <dbReference type="ChEBI" id="CHEBI:73183"/>
        <dbReference type="EC" id="3.6.1.31"/>
    </reaction>
</comment>
<keyword evidence="6 11" id="KW-0028">Amino-acid biosynthesis</keyword>
<dbReference type="NCBIfam" id="NF001613">
    <property type="entry name" value="PRK00400.1-5"/>
    <property type="match status" value="1"/>
</dbReference>
<evidence type="ECO:0000313" key="14">
    <source>
        <dbReference type="Proteomes" id="UP000190135"/>
    </source>
</evidence>
<dbReference type="FunFam" id="1.10.287.1080:FF:000002">
    <property type="entry name" value="Histidine biosynthesis bifunctional protein HisIE"/>
    <property type="match status" value="1"/>
</dbReference>
<name>A0A1T4T554_9HYPH</name>
<dbReference type="RefSeq" id="WP_078710091.1">
    <property type="nucleotide sequence ID" value="NZ_FUXL01000019.1"/>
</dbReference>
<evidence type="ECO:0000256" key="1">
    <source>
        <dbReference type="ARBA" id="ARBA00001460"/>
    </source>
</evidence>
<organism evidence="13 14">
    <name type="scientific">Consotaella salsifontis</name>
    <dbReference type="NCBI Taxonomy" id="1365950"/>
    <lineage>
        <taxon>Bacteria</taxon>
        <taxon>Pseudomonadati</taxon>
        <taxon>Pseudomonadota</taxon>
        <taxon>Alphaproteobacteria</taxon>
        <taxon>Hyphomicrobiales</taxon>
        <taxon>Aurantimonadaceae</taxon>
        <taxon>Consotaella</taxon>
    </lineage>
</organism>
<gene>
    <name evidence="11" type="primary">hisE</name>
    <name evidence="13" type="ORF">SAMN05428963_1194</name>
</gene>
<dbReference type="AlphaFoldDB" id="A0A1T4T554"/>
<evidence type="ECO:0000256" key="10">
    <source>
        <dbReference type="ARBA" id="ARBA00023102"/>
    </source>
</evidence>
<evidence type="ECO:0000313" key="13">
    <source>
        <dbReference type="EMBL" id="SKA35391.1"/>
    </source>
</evidence>
<evidence type="ECO:0000256" key="5">
    <source>
        <dbReference type="ARBA" id="ARBA00013336"/>
    </source>
</evidence>
<dbReference type="SUPFAM" id="SSF101386">
    <property type="entry name" value="all-alpha NTP pyrophosphatases"/>
    <property type="match status" value="1"/>
</dbReference>
<dbReference type="GO" id="GO:0005737">
    <property type="term" value="C:cytoplasm"/>
    <property type="evidence" value="ECO:0007669"/>
    <property type="project" value="UniProtKB-SubCell"/>
</dbReference>
<keyword evidence="9 11" id="KW-0067">ATP-binding</keyword>
<evidence type="ECO:0000256" key="7">
    <source>
        <dbReference type="ARBA" id="ARBA00022741"/>
    </source>
</evidence>
<keyword evidence="10 11" id="KW-0368">Histidine biosynthesis</keyword>
<evidence type="ECO:0000256" key="2">
    <source>
        <dbReference type="ARBA" id="ARBA00005204"/>
    </source>
</evidence>
<dbReference type="STRING" id="1365950.SAMN05428963_1194"/>
<evidence type="ECO:0000256" key="6">
    <source>
        <dbReference type="ARBA" id="ARBA00022605"/>
    </source>
</evidence>
<proteinExistence type="inferred from homology"/>
<evidence type="ECO:0000256" key="8">
    <source>
        <dbReference type="ARBA" id="ARBA00022801"/>
    </source>
</evidence>
<keyword evidence="11" id="KW-0963">Cytoplasm</keyword>
<dbReference type="PANTHER" id="PTHR42945:SF1">
    <property type="entry name" value="HISTIDINE BIOSYNTHESIS BIFUNCTIONAL PROTEIN HIS7"/>
    <property type="match status" value="1"/>
</dbReference>
<dbReference type="EC" id="3.6.1.31" evidence="4 11"/>
<dbReference type="Proteomes" id="UP000190135">
    <property type="component" value="Unassembled WGS sequence"/>
</dbReference>
<evidence type="ECO:0000256" key="11">
    <source>
        <dbReference type="HAMAP-Rule" id="MF_01020"/>
    </source>
</evidence>
<comment type="subcellular location">
    <subcellularLocation>
        <location evidence="11">Cytoplasm</location>
    </subcellularLocation>
</comment>
<dbReference type="PANTHER" id="PTHR42945">
    <property type="entry name" value="HISTIDINE BIOSYNTHESIS BIFUNCTIONAL PROTEIN"/>
    <property type="match status" value="1"/>
</dbReference>
<dbReference type="NCBIfam" id="NF001611">
    <property type="entry name" value="PRK00400.1-3"/>
    <property type="match status" value="1"/>
</dbReference>
<dbReference type="OrthoDB" id="9814738at2"/>
<comment type="similarity">
    <text evidence="3 11">Belongs to the PRA-PH family.</text>
</comment>
<protein>
    <recommendedName>
        <fullName evidence="5 11">Phosphoribosyl-ATP pyrophosphatase</fullName>
        <shortName evidence="11">PRA-PH</shortName>
        <ecNumber evidence="4 11">3.6.1.31</ecNumber>
    </recommendedName>
</protein>
<keyword evidence="8 11" id="KW-0378">Hydrolase</keyword>
<dbReference type="CDD" id="cd11534">
    <property type="entry name" value="NTP-PPase_HisIE_like"/>
    <property type="match status" value="1"/>
</dbReference>
<accession>A0A1T4T554</accession>
<dbReference type="HAMAP" id="MF_01020">
    <property type="entry name" value="HisE"/>
    <property type="match status" value="1"/>
</dbReference>
<evidence type="ECO:0000256" key="4">
    <source>
        <dbReference type="ARBA" id="ARBA00012414"/>
    </source>
</evidence>
<evidence type="ECO:0000256" key="9">
    <source>
        <dbReference type="ARBA" id="ARBA00022840"/>
    </source>
</evidence>
<dbReference type="InterPro" id="IPR008179">
    <property type="entry name" value="HisE"/>
</dbReference>
<dbReference type="UniPathway" id="UPA00031">
    <property type="reaction ID" value="UER00007"/>
</dbReference>
<dbReference type="GO" id="GO:0004636">
    <property type="term" value="F:phosphoribosyl-ATP diphosphatase activity"/>
    <property type="evidence" value="ECO:0007669"/>
    <property type="project" value="UniProtKB-UniRule"/>
</dbReference>
<dbReference type="Gene3D" id="1.10.287.1080">
    <property type="entry name" value="MazG-like"/>
    <property type="match status" value="1"/>
</dbReference>
<evidence type="ECO:0000256" key="12">
    <source>
        <dbReference type="SAM" id="MobiDB-lite"/>
    </source>
</evidence>
<dbReference type="InterPro" id="IPR021130">
    <property type="entry name" value="PRib-ATP_PPHydrolase-like"/>
</dbReference>
<keyword evidence="14" id="KW-1185">Reference proteome</keyword>